<dbReference type="GO" id="GO:0035438">
    <property type="term" value="F:cyclic-di-GMP binding"/>
    <property type="evidence" value="ECO:0007669"/>
    <property type="project" value="InterPro"/>
</dbReference>
<dbReference type="EMBL" id="SOMN01000017">
    <property type="protein sequence ID" value="TFE25772.1"/>
    <property type="molecule type" value="Genomic_DNA"/>
</dbReference>
<gene>
    <name evidence="2" type="ORF">E2980_12690</name>
</gene>
<dbReference type="OrthoDB" id="2566152at2"/>
<keyword evidence="3" id="KW-1185">Reference proteome</keyword>
<dbReference type="Gene3D" id="2.40.10.220">
    <property type="entry name" value="predicted glycosyltransferase like domains"/>
    <property type="match status" value="1"/>
</dbReference>
<proteinExistence type="predicted"/>
<accession>A0A4Y8LVD2</accession>
<dbReference type="InterPro" id="IPR009875">
    <property type="entry name" value="PilZ_domain"/>
</dbReference>
<dbReference type="RefSeq" id="WP_135152562.1">
    <property type="nucleotide sequence ID" value="NZ_SOMN01000017.1"/>
</dbReference>
<reference evidence="2 3" key="1">
    <citation type="submission" date="2019-03" db="EMBL/GenBank/DDBJ databases">
        <title>Cohnella endophytica sp. nov., a novel endophytic bacterium isolated from bark of Sonneratia apetala.</title>
        <authorList>
            <person name="Tuo L."/>
        </authorList>
    </citation>
    <scope>NUCLEOTIDE SEQUENCE [LARGE SCALE GENOMIC DNA]</scope>
    <source>
        <strain evidence="2 3">CCTCC AB 208254</strain>
    </source>
</reference>
<name>A0A4Y8LVD2_9BACL</name>
<evidence type="ECO:0000259" key="1">
    <source>
        <dbReference type="Pfam" id="PF07238"/>
    </source>
</evidence>
<evidence type="ECO:0000313" key="3">
    <source>
        <dbReference type="Proteomes" id="UP000297900"/>
    </source>
</evidence>
<comment type="caution">
    <text evidence="2">The sequence shown here is derived from an EMBL/GenBank/DDBJ whole genome shotgun (WGS) entry which is preliminary data.</text>
</comment>
<dbReference type="Proteomes" id="UP000297900">
    <property type="component" value="Unassembled WGS sequence"/>
</dbReference>
<feature type="domain" description="PilZ" evidence="1">
    <location>
        <begin position="105"/>
        <end position="213"/>
    </location>
</feature>
<dbReference type="AlphaFoldDB" id="A0A4Y8LVD2"/>
<organism evidence="2 3">
    <name type="scientific">Cohnella luojiensis</name>
    <dbReference type="NCBI Taxonomy" id="652876"/>
    <lineage>
        <taxon>Bacteria</taxon>
        <taxon>Bacillati</taxon>
        <taxon>Bacillota</taxon>
        <taxon>Bacilli</taxon>
        <taxon>Bacillales</taxon>
        <taxon>Paenibacillaceae</taxon>
        <taxon>Cohnella</taxon>
    </lineage>
</organism>
<sequence length="241" mass="27292">MAQVGDNKKQMAELEKDLLPLNVLLHCRTVVEGKNFVTTGFMTHVEGELFEVELHEFEQFELGEAVKLTIYSPAGRQSMASVVFAKYEGAIAVLQPPELRKRFTERRENPRVEIAGTAQILSVLNEWGEEIELESPSVLTVHDISISGINLSGQDAHHFAPQSRLAARIEIGIGLKCELEIVRRERQEDDEMRCGAIMRVLEPGMLRPLRALILRQQVEMNAQARREITQKRSFNRMSSGE</sequence>
<dbReference type="Pfam" id="PF07238">
    <property type="entry name" value="PilZ"/>
    <property type="match status" value="1"/>
</dbReference>
<evidence type="ECO:0000313" key="2">
    <source>
        <dbReference type="EMBL" id="TFE25772.1"/>
    </source>
</evidence>
<protein>
    <submittedName>
        <fullName evidence="2">PilZ domain-containing protein</fullName>
    </submittedName>
</protein>